<sequence>MPDRGFLGGLQNAFDNDEVLWFIILFLLLFFSWKGGGFLGISK</sequence>
<evidence type="ECO:0000256" key="1">
    <source>
        <dbReference type="SAM" id="Phobius"/>
    </source>
</evidence>
<dbReference type="RefSeq" id="WP_278278798.1">
    <property type="nucleotide sequence ID" value="NZ_QPJT01000004.1"/>
</dbReference>
<accession>A0A369BC61</accession>
<evidence type="ECO:0000313" key="3">
    <source>
        <dbReference type="Proteomes" id="UP000253034"/>
    </source>
</evidence>
<keyword evidence="1" id="KW-0812">Transmembrane</keyword>
<protein>
    <submittedName>
        <fullName evidence="2">Uncharacterized protein</fullName>
    </submittedName>
</protein>
<keyword evidence="1" id="KW-1133">Transmembrane helix</keyword>
<keyword evidence="3" id="KW-1185">Reference proteome</keyword>
<gene>
    <name evidence="2" type="ORF">DFR58_104210</name>
</gene>
<keyword evidence="1" id="KW-0472">Membrane</keyword>
<name>A0A369BC61_9FIRM</name>
<evidence type="ECO:0000313" key="2">
    <source>
        <dbReference type="EMBL" id="RCX18935.1"/>
    </source>
</evidence>
<comment type="caution">
    <text evidence="2">The sequence shown here is derived from an EMBL/GenBank/DDBJ whole genome shotgun (WGS) entry which is preliminary data.</text>
</comment>
<organism evidence="2 3">
    <name type="scientific">Anaerobacterium chartisolvens</name>
    <dbReference type="NCBI Taxonomy" id="1297424"/>
    <lineage>
        <taxon>Bacteria</taxon>
        <taxon>Bacillati</taxon>
        <taxon>Bacillota</taxon>
        <taxon>Clostridia</taxon>
        <taxon>Eubacteriales</taxon>
        <taxon>Oscillospiraceae</taxon>
        <taxon>Anaerobacterium</taxon>
    </lineage>
</organism>
<dbReference type="EMBL" id="QPJT01000004">
    <property type="protein sequence ID" value="RCX18935.1"/>
    <property type="molecule type" value="Genomic_DNA"/>
</dbReference>
<dbReference type="AlphaFoldDB" id="A0A369BC61"/>
<proteinExistence type="predicted"/>
<feature type="transmembrane region" description="Helical" evidence="1">
    <location>
        <begin position="20"/>
        <end position="41"/>
    </location>
</feature>
<reference evidence="2 3" key="1">
    <citation type="submission" date="2018-07" db="EMBL/GenBank/DDBJ databases">
        <title>Genomic Encyclopedia of Type Strains, Phase IV (KMG-IV): sequencing the most valuable type-strain genomes for metagenomic binning, comparative biology and taxonomic classification.</title>
        <authorList>
            <person name="Goeker M."/>
        </authorList>
    </citation>
    <scope>NUCLEOTIDE SEQUENCE [LARGE SCALE GENOMIC DNA]</scope>
    <source>
        <strain evidence="2 3">DSM 27016</strain>
    </source>
</reference>
<dbReference type="Proteomes" id="UP000253034">
    <property type="component" value="Unassembled WGS sequence"/>
</dbReference>